<keyword evidence="1" id="KW-0812">Transmembrane</keyword>
<comment type="caution">
    <text evidence="2">The sequence shown here is derived from an EMBL/GenBank/DDBJ whole genome shotgun (WGS) entry which is preliminary data.</text>
</comment>
<reference evidence="2 3" key="1">
    <citation type="submission" date="2019-12" db="EMBL/GenBank/DDBJ databases">
        <title>Genome sequence of Streptomyces bambusae.</title>
        <authorList>
            <person name="Bansal K."/>
            <person name="Choksket S."/>
            <person name="Korpole S."/>
            <person name="Patil P.B."/>
        </authorList>
    </citation>
    <scope>NUCLEOTIDE SEQUENCE [LARGE SCALE GENOMIC DNA]</scope>
    <source>
        <strain evidence="2 3">SK60</strain>
    </source>
</reference>
<name>A0ABS6Z394_9ACTN</name>
<organism evidence="2 3">
    <name type="scientific">Streptomyces bambusae</name>
    <dbReference type="NCBI Taxonomy" id="1550616"/>
    <lineage>
        <taxon>Bacteria</taxon>
        <taxon>Bacillati</taxon>
        <taxon>Actinomycetota</taxon>
        <taxon>Actinomycetes</taxon>
        <taxon>Kitasatosporales</taxon>
        <taxon>Streptomycetaceae</taxon>
        <taxon>Streptomyces</taxon>
    </lineage>
</organism>
<keyword evidence="1" id="KW-0472">Membrane</keyword>
<evidence type="ECO:0000313" key="2">
    <source>
        <dbReference type="EMBL" id="MBW5482230.1"/>
    </source>
</evidence>
<sequence length="81" mass="8608">MQAAIWHWRGWTGAAPFWFNVLLLVLAQFTALTLLGQIGIITALAALGGLVRHLWFEDYGHPAIHLAAALMGGAAAACVLA</sequence>
<protein>
    <submittedName>
        <fullName evidence="2">Uncharacterized protein</fullName>
    </submittedName>
</protein>
<evidence type="ECO:0000313" key="3">
    <source>
        <dbReference type="Proteomes" id="UP000812013"/>
    </source>
</evidence>
<keyword evidence="1" id="KW-1133">Transmembrane helix</keyword>
<feature type="transmembrane region" description="Helical" evidence="1">
    <location>
        <begin position="21"/>
        <end position="47"/>
    </location>
</feature>
<proteinExistence type="predicted"/>
<dbReference type="RefSeq" id="WP_219666150.1">
    <property type="nucleotide sequence ID" value="NZ_WTFF01000049.1"/>
</dbReference>
<feature type="transmembrane region" description="Helical" evidence="1">
    <location>
        <begin position="59"/>
        <end position="80"/>
    </location>
</feature>
<keyword evidence="3" id="KW-1185">Reference proteome</keyword>
<evidence type="ECO:0000256" key="1">
    <source>
        <dbReference type="SAM" id="Phobius"/>
    </source>
</evidence>
<accession>A0ABS6Z394</accession>
<dbReference type="Proteomes" id="UP000812013">
    <property type="component" value="Unassembled WGS sequence"/>
</dbReference>
<gene>
    <name evidence="2" type="ORF">GPJ59_10125</name>
</gene>
<dbReference type="EMBL" id="WTFF01000049">
    <property type="protein sequence ID" value="MBW5482230.1"/>
    <property type="molecule type" value="Genomic_DNA"/>
</dbReference>